<name>X0WKG5_9ZZZZ</name>
<feature type="non-terminal residue" evidence="1">
    <location>
        <position position="1"/>
    </location>
</feature>
<proteinExistence type="predicted"/>
<sequence length="30" mass="3414">PEETKSIEIIINVPLDAKGNYEGKLKIKSW</sequence>
<accession>X0WKG5</accession>
<dbReference type="EMBL" id="BARS01041337">
    <property type="protein sequence ID" value="GAG31150.1"/>
    <property type="molecule type" value="Genomic_DNA"/>
</dbReference>
<reference evidence="1" key="1">
    <citation type="journal article" date="2014" name="Front. Microbiol.">
        <title>High frequency of phylogenetically diverse reductive dehalogenase-homologous genes in deep subseafloor sedimentary metagenomes.</title>
        <authorList>
            <person name="Kawai M."/>
            <person name="Futagami T."/>
            <person name="Toyoda A."/>
            <person name="Takaki Y."/>
            <person name="Nishi S."/>
            <person name="Hori S."/>
            <person name="Arai W."/>
            <person name="Tsubouchi T."/>
            <person name="Morono Y."/>
            <person name="Uchiyama I."/>
            <person name="Ito T."/>
            <person name="Fujiyama A."/>
            <person name="Inagaki F."/>
            <person name="Takami H."/>
        </authorList>
    </citation>
    <scope>NUCLEOTIDE SEQUENCE</scope>
    <source>
        <strain evidence="1">Expedition CK06-06</strain>
    </source>
</reference>
<protein>
    <submittedName>
        <fullName evidence="1">Uncharacterized protein</fullName>
    </submittedName>
</protein>
<gene>
    <name evidence="1" type="ORF">S01H1_62891</name>
</gene>
<organism evidence="1">
    <name type="scientific">marine sediment metagenome</name>
    <dbReference type="NCBI Taxonomy" id="412755"/>
    <lineage>
        <taxon>unclassified sequences</taxon>
        <taxon>metagenomes</taxon>
        <taxon>ecological metagenomes</taxon>
    </lineage>
</organism>
<evidence type="ECO:0000313" key="1">
    <source>
        <dbReference type="EMBL" id="GAG31150.1"/>
    </source>
</evidence>
<dbReference type="AlphaFoldDB" id="X0WKG5"/>
<comment type="caution">
    <text evidence="1">The sequence shown here is derived from an EMBL/GenBank/DDBJ whole genome shotgun (WGS) entry which is preliminary data.</text>
</comment>